<name>A0ABX1X315_9BACL</name>
<evidence type="ECO:0000256" key="3">
    <source>
        <dbReference type="ARBA" id="ARBA00023163"/>
    </source>
</evidence>
<evidence type="ECO:0000313" key="7">
    <source>
        <dbReference type="Proteomes" id="UP000653578"/>
    </source>
</evidence>
<dbReference type="PROSITE" id="PS01124">
    <property type="entry name" value="HTH_ARAC_FAMILY_2"/>
    <property type="match status" value="1"/>
</dbReference>
<proteinExistence type="predicted"/>
<keyword evidence="7" id="KW-1185">Reference proteome</keyword>
<dbReference type="PANTHER" id="PTHR43280:SF2">
    <property type="entry name" value="HTH-TYPE TRANSCRIPTIONAL REGULATOR EXSA"/>
    <property type="match status" value="1"/>
</dbReference>
<dbReference type="Pfam" id="PF17853">
    <property type="entry name" value="GGDEF_2"/>
    <property type="match status" value="1"/>
</dbReference>
<gene>
    <name evidence="6" type="ORF">GC096_01750</name>
</gene>
<dbReference type="PRINTS" id="PR00032">
    <property type="entry name" value="HTHARAC"/>
</dbReference>
<keyword evidence="4" id="KW-0812">Transmembrane</keyword>
<feature type="transmembrane region" description="Helical" evidence="4">
    <location>
        <begin position="38"/>
        <end position="63"/>
    </location>
</feature>
<comment type="caution">
    <text evidence="6">The sequence shown here is derived from an EMBL/GenBank/DDBJ whole genome shotgun (WGS) entry which is preliminary data.</text>
</comment>
<keyword evidence="1" id="KW-0805">Transcription regulation</keyword>
<sequence>MECQRNLSWFHAFKRLGTVKQNRDGGEKMKTAINQLPVFYRYLFSYMALFLLPLLVLGVTGYYQLVHIVGGDVERNNQALLNELQDGMDQKMILLNRIAGQLEGVSELSPYVLTHDYFNVYQGKKVLESKVVDESIREIALYIRGTDFLLSSTSIYKVNAFIGEFYQYKQWTSVQFNDDMNLLTAPRLRPAEDVKISGIPDQRLVSYIVPIPINSLHPYGTVLFILKENELLKSLPVPDGNAIVFDQYGRVIAAQTPTDYLQDPDFFGQIVNGNAKSQDVTIQHITYAASYKKSDKSGFTYVTMLPKSTLMAPINRAIWQWGTWMAVIFLAGCVLVYVLMIFNYNPVKRLAALVETIRGQSLRRANVFEMIGNVIHDMADSNRNLGLKLEANRSAVMEHLLASLLKGEFASVEALNVQGQEIGFLLPYPETAVLMLEFPASFVPMKGRLHEEVEAWFGGQIVGYRKESLEDRRMLFIVSSGCSPEAWREWLDQMHEHLTAVFQAPITMGVGNRYAELVQAGRSYLEASTAIDYKLIKGNQRVIFFDGLLVHDHADLLSPRRVLEDLEIVLQHGNAGRVAETVHQIGMRMKQSGLTLFVARELCYDMIRKFIAYADKRNSGGATASFPDVLTLTEYMTLDEIVDLLTTACATFCDLLESKKPANPSAMIQQITQYISRHCGEYDFSVQRIAEHFSLSLSYLSRYFKEQTGRTIMDYMNEVRIDHAKRLLKAEDFSVKDIVQQIGYSDVSSFIRKFKQTVGVTPGEYRKQHR</sequence>
<protein>
    <submittedName>
        <fullName evidence="6">Helix-turn-helix domain-containing protein</fullName>
    </submittedName>
</protein>
<reference evidence="6 7" key="1">
    <citation type="submission" date="2019-10" db="EMBL/GenBank/DDBJ databases">
        <title>Description of Paenibacillus humi sp. nov.</title>
        <authorList>
            <person name="Carlier A."/>
            <person name="Qi S."/>
        </authorList>
    </citation>
    <scope>NUCLEOTIDE SEQUENCE [LARGE SCALE GENOMIC DNA]</scope>
    <source>
        <strain evidence="6 7">LMG 31461</strain>
    </source>
</reference>
<dbReference type="InterPro" id="IPR020449">
    <property type="entry name" value="Tscrpt_reg_AraC-type_HTH"/>
</dbReference>
<organism evidence="6 7">
    <name type="scientific">Paenibacillus plantarum</name>
    <dbReference type="NCBI Taxonomy" id="2654975"/>
    <lineage>
        <taxon>Bacteria</taxon>
        <taxon>Bacillati</taxon>
        <taxon>Bacillota</taxon>
        <taxon>Bacilli</taxon>
        <taxon>Bacillales</taxon>
        <taxon>Paenibacillaceae</taxon>
        <taxon>Paenibacillus</taxon>
    </lineage>
</organism>
<keyword evidence="3" id="KW-0804">Transcription</keyword>
<dbReference type="SMART" id="SM00342">
    <property type="entry name" value="HTH_ARAC"/>
    <property type="match status" value="1"/>
</dbReference>
<dbReference type="EMBL" id="WHNY01000005">
    <property type="protein sequence ID" value="NOU62770.1"/>
    <property type="molecule type" value="Genomic_DNA"/>
</dbReference>
<dbReference type="InterPro" id="IPR018060">
    <property type="entry name" value="HTH_AraC"/>
</dbReference>
<keyword evidence="2" id="KW-0238">DNA-binding</keyword>
<feature type="transmembrane region" description="Helical" evidence="4">
    <location>
        <begin position="321"/>
        <end position="342"/>
    </location>
</feature>
<evidence type="ECO:0000256" key="1">
    <source>
        <dbReference type="ARBA" id="ARBA00023015"/>
    </source>
</evidence>
<feature type="domain" description="HTH araC/xylS-type" evidence="5">
    <location>
        <begin position="669"/>
        <end position="768"/>
    </location>
</feature>
<evidence type="ECO:0000256" key="4">
    <source>
        <dbReference type="SAM" id="Phobius"/>
    </source>
</evidence>
<dbReference type="Pfam" id="PF12833">
    <property type="entry name" value="HTH_18"/>
    <property type="match status" value="1"/>
</dbReference>
<evidence type="ECO:0000256" key="2">
    <source>
        <dbReference type="ARBA" id="ARBA00023125"/>
    </source>
</evidence>
<dbReference type="InterPro" id="IPR009057">
    <property type="entry name" value="Homeodomain-like_sf"/>
</dbReference>
<dbReference type="Proteomes" id="UP000653578">
    <property type="component" value="Unassembled WGS sequence"/>
</dbReference>
<dbReference type="InterPro" id="IPR041522">
    <property type="entry name" value="CdaR_GGDEF"/>
</dbReference>
<keyword evidence="4" id="KW-1133">Transmembrane helix</keyword>
<accession>A0ABX1X315</accession>
<evidence type="ECO:0000313" key="6">
    <source>
        <dbReference type="EMBL" id="NOU62770.1"/>
    </source>
</evidence>
<dbReference type="SUPFAM" id="SSF46689">
    <property type="entry name" value="Homeodomain-like"/>
    <property type="match status" value="2"/>
</dbReference>
<evidence type="ECO:0000259" key="5">
    <source>
        <dbReference type="PROSITE" id="PS01124"/>
    </source>
</evidence>
<dbReference type="Gene3D" id="1.10.10.60">
    <property type="entry name" value="Homeodomain-like"/>
    <property type="match status" value="2"/>
</dbReference>
<dbReference type="PANTHER" id="PTHR43280">
    <property type="entry name" value="ARAC-FAMILY TRANSCRIPTIONAL REGULATOR"/>
    <property type="match status" value="1"/>
</dbReference>
<keyword evidence="4" id="KW-0472">Membrane</keyword>